<organism evidence="6">
    <name type="scientific">Nicotiana tabacum</name>
    <name type="common">Common tobacco</name>
    <dbReference type="NCBI Taxonomy" id="4097"/>
    <lineage>
        <taxon>Eukaryota</taxon>
        <taxon>Viridiplantae</taxon>
        <taxon>Streptophyta</taxon>
        <taxon>Embryophyta</taxon>
        <taxon>Tracheophyta</taxon>
        <taxon>Spermatophyta</taxon>
        <taxon>Magnoliopsida</taxon>
        <taxon>eudicotyledons</taxon>
        <taxon>Gunneridae</taxon>
        <taxon>Pentapetalae</taxon>
        <taxon>asterids</taxon>
        <taxon>lamiids</taxon>
        <taxon>Solanales</taxon>
        <taxon>Solanaceae</taxon>
        <taxon>Nicotianoideae</taxon>
        <taxon>Nicotianeae</taxon>
        <taxon>Nicotiana</taxon>
    </lineage>
</organism>
<proteinExistence type="predicted"/>
<evidence type="ECO:0000313" key="3">
    <source>
        <dbReference type="RefSeq" id="XP_016513381.1"/>
    </source>
</evidence>
<protein>
    <submittedName>
        <fullName evidence="2 3">Uncharacterized protein isoform X1</fullName>
    </submittedName>
</protein>
<dbReference type="AlphaFoldDB" id="A0A1S4DJ10"/>
<dbReference type="RefSeq" id="XP_016513382.1">
    <property type="nucleotide sequence ID" value="XM_016657896.1"/>
</dbReference>
<dbReference type="RefSeq" id="XP_016513380.1">
    <property type="nucleotide sequence ID" value="XM_016657894.1"/>
</dbReference>
<accession>A0A1S4DJ10</accession>
<dbReference type="RefSeq" id="XP_016513386.1">
    <property type="nucleotide sequence ID" value="XM_016657900.1"/>
</dbReference>
<dbReference type="PANTHER" id="PTHR37610:SF40">
    <property type="entry name" value="OS01G0909600 PROTEIN"/>
    <property type="match status" value="1"/>
</dbReference>
<evidence type="ECO:0000313" key="6">
    <source>
        <dbReference type="RefSeq" id="XP_016513385.1"/>
    </source>
</evidence>
<dbReference type="STRING" id="4097.A0A1S4DJ10"/>
<reference evidence="2 3" key="1">
    <citation type="submission" date="2025-04" db="UniProtKB">
        <authorList>
            <consortium name="RefSeq"/>
        </authorList>
    </citation>
    <scope>IDENTIFICATION</scope>
</reference>
<dbReference type="PaxDb" id="4097-A0A1S4DJ10"/>
<evidence type="ECO:0000313" key="4">
    <source>
        <dbReference type="RefSeq" id="XP_016513382.1"/>
    </source>
</evidence>
<evidence type="ECO:0000313" key="2">
    <source>
        <dbReference type="RefSeq" id="XP_016513380.1"/>
    </source>
</evidence>
<name>A0A1S4DJ10_TOBAC</name>
<feature type="domain" description="Retrotransposon Copia-like N-terminal" evidence="1">
    <location>
        <begin position="44"/>
        <end position="91"/>
    </location>
</feature>
<sequence length="367" mass="40721">MAISSGTSSSSSVDNFTTVEHTATSRLPFHPDDYTHTCHPLYVHPSDLLGSSLVTEPFDGSCYGSWRRSILVALSVRNKMEFIHGTSERPPEGSTLLRQWQICNDLVVAWLANSVTKEIHRTVVYSEFAKDIWKELETRYGKADGPRVFELKREVAHISQGALDITSYFNKLKQLRDELASLSASSDVRCTCGESIRSEEKQKVYQFLMGLDDTYVQVRSNILMIKPIPSIDTVYNILLSDEKQRQVSTGSHFSSESASFNGESSKQSYTPRVSFDNQRAAITCKYCKKTGHNIDKCYKLHGYPSNFKFSKTAGPRKAAAHSTADSSASQACVSHPNDGVVPAGFSNSSSAFPGLTKDRCSQLIQLL</sequence>
<gene>
    <name evidence="2 3 4 5 6 7" type="primary">LOC107830367</name>
</gene>
<dbReference type="Pfam" id="PF14223">
    <property type="entry name" value="Retrotran_gag_2"/>
    <property type="match status" value="1"/>
</dbReference>
<evidence type="ECO:0000259" key="1">
    <source>
        <dbReference type="Pfam" id="PF14244"/>
    </source>
</evidence>
<dbReference type="Pfam" id="PF14244">
    <property type="entry name" value="Retrotran_gag_3"/>
    <property type="match status" value="1"/>
</dbReference>
<dbReference type="InterPro" id="IPR029472">
    <property type="entry name" value="Copia-like_N"/>
</dbReference>
<dbReference type="OrthoDB" id="1751612at2759"/>
<evidence type="ECO:0000313" key="7">
    <source>
        <dbReference type="RefSeq" id="XP_016513386.1"/>
    </source>
</evidence>
<dbReference type="PANTHER" id="PTHR37610">
    <property type="entry name" value="CCHC-TYPE DOMAIN-CONTAINING PROTEIN"/>
    <property type="match status" value="1"/>
</dbReference>
<evidence type="ECO:0000313" key="5">
    <source>
        <dbReference type="RefSeq" id="XP_016513384.1"/>
    </source>
</evidence>
<dbReference type="RefSeq" id="XP_016513384.1">
    <property type="nucleotide sequence ID" value="XM_016657898.1"/>
</dbReference>
<dbReference type="OMA" id="DITTYNK"/>
<dbReference type="RefSeq" id="XP_016513381.1">
    <property type="nucleotide sequence ID" value="XM_016657895.1"/>
</dbReference>
<dbReference type="KEGG" id="nta:107830367"/>
<dbReference type="RefSeq" id="XP_016513385.1">
    <property type="nucleotide sequence ID" value="XM_016657899.1"/>
</dbReference>